<protein>
    <submittedName>
        <fullName evidence="2">Uncharacterized protein</fullName>
    </submittedName>
</protein>
<reference evidence="2 3" key="1">
    <citation type="submission" date="2019-02" db="EMBL/GenBank/DDBJ databases">
        <title>Deep-cultivation of Planctomycetes and their phenomic and genomic characterization uncovers novel biology.</title>
        <authorList>
            <person name="Wiegand S."/>
            <person name="Jogler M."/>
            <person name="Boedeker C."/>
            <person name="Pinto D."/>
            <person name="Vollmers J."/>
            <person name="Rivas-Marin E."/>
            <person name="Kohn T."/>
            <person name="Peeters S.H."/>
            <person name="Heuer A."/>
            <person name="Rast P."/>
            <person name="Oberbeckmann S."/>
            <person name="Bunk B."/>
            <person name="Jeske O."/>
            <person name="Meyerdierks A."/>
            <person name="Storesund J.E."/>
            <person name="Kallscheuer N."/>
            <person name="Luecker S."/>
            <person name="Lage O.M."/>
            <person name="Pohl T."/>
            <person name="Merkel B.J."/>
            <person name="Hornburger P."/>
            <person name="Mueller R.-W."/>
            <person name="Bruemmer F."/>
            <person name="Labrenz M."/>
            <person name="Spormann A.M."/>
            <person name="Op den Camp H."/>
            <person name="Overmann J."/>
            <person name="Amann R."/>
            <person name="Jetten M.S.M."/>
            <person name="Mascher T."/>
            <person name="Medema M.H."/>
            <person name="Devos D.P."/>
            <person name="Kaster A.-K."/>
            <person name="Ovreas L."/>
            <person name="Rohde M."/>
            <person name="Galperin M.Y."/>
            <person name="Jogler C."/>
        </authorList>
    </citation>
    <scope>NUCLEOTIDE SEQUENCE [LARGE SCALE GENOMIC DNA]</scope>
    <source>
        <strain evidence="2 3">CA12</strain>
    </source>
</reference>
<keyword evidence="3" id="KW-1185">Reference proteome</keyword>
<dbReference type="Proteomes" id="UP000318741">
    <property type="component" value="Chromosome"/>
</dbReference>
<evidence type="ECO:0000256" key="1">
    <source>
        <dbReference type="SAM" id="MobiDB-lite"/>
    </source>
</evidence>
<evidence type="ECO:0000313" key="2">
    <source>
        <dbReference type="EMBL" id="QDT15333.1"/>
    </source>
</evidence>
<name>A0A517P7J4_9PLAN</name>
<dbReference type="EMBL" id="CP036265">
    <property type="protein sequence ID" value="QDT15333.1"/>
    <property type="molecule type" value="Genomic_DNA"/>
</dbReference>
<gene>
    <name evidence="2" type="ORF">CA12_14170</name>
</gene>
<accession>A0A517P7J4</accession>
<evidence type="ECO:0000313" key="3">
    <source>
        <dbReference type="Proteomes" id="UP000318741"/>
    </source>
</evidence>
<feature type="region of interest" description="Disordered" evidence="1">
    <location>
        <begin position="190"/>
        <end position="209"/>
    </location>
</feature>
<proteinExistence type="predicted"/>
<sequence length="283" mass="30709">MTSLQRETGTATMPNRPALDSVMSIRTSLALVDSLAPVRAAVACGDRALCEAVVARHAREFRGGDEDEEFREWAEGMLLCDSPPDAEPGAWNYVIEVLAVHFGLGWDDDTDFNEGWKHNHVWADYRSVLESHIPEAADRLLARLEEGRPLRGRQIEHDGCLFSFLTPEEAAELHAAFAAVDADAVFVSESPAEGSASHQPTPPPAPLTESEATDLLQRILEGDGEAVGDELRILFAKHPMMGGAGPGGSHVTDAAELRDFHNPLVEFLKRAVDRGATLLLQAS</sequence>
<dbReference type="KEGG" id="acaf:CA12_14170"/>
<organism evidence="2 3">
    <name type="scientific">Alienimonas californiensis</name>
    <dbReference type="NCBI Taxonomy" id="2527989"/>
    <lineage>
        <taxon>Bacteria</taxon>
        <taxon>Pseudomonadati</taxon>
        <taxon>Planctomycetota</taxon>
        <taxon>Planctomycetia</taxon>
        <taxon>Planctomycetales</taxon>
        <taxon>Planctomycetaceae</taxon>
        <taxon>Alienimonas</taxon>
    </lineage>
</organism>
<dbReference type="AlphaFoldDB" id="A0A517P7J4"/>